<name>A0A6C1DW23_SACPS</name>
<dbReference type="InterPro" id="IPR024274">
    <property type="entry name" value="APC9"/>
</dbReference>
<reference evidence="1 2" key="1">
    <citation type="journal article" date="2019" name="BMC Genomics">
        <title>Chromosome level assembly and comparative genome analysis confirm lager-brewing yeasts originated from a single hybridization.</title>
        <authorList>
            <person name="Salazar A.N."/>
            <person name="Gorter de Vries A.R."/>
            <person name="van den Broek M."/>
            <person name="Brouwers N."/>
            <person name="de la Torre Cortes P."/>
            <person name="Kuijpers N.G.A."/>
            <person name="Daran J.G."/>
            <person name="Abeel T."/>
        </authorList>
    </citation>
    <scope>NUCLEOTIDE SEQUENCE [LARGE SCALE GENOMIC DNA]</scope>
    <source>
        <strain evidence="1 2">CBS 1483</strain>
    </source>
</reference>
<dbReference type="Pfam" id="PF12856">
    <property type="entry name" value="ANAPC9"/>
    <property type="match status" value="1"/>
</dbReference>
<evidence type="ECO:0000313" key="2">
    <source>
        <dbReference type="Proteomes" id="UP000501346"/>
    </source>
</evidence>
<keyword evidence="2" id="KW-1185">Reference proteome</keyword>
<evidence type="ECO:0000313" key="1">
    <source>
        <dbReference type="EMBL" id="QID81075.1"/>
    </source>
</evidence>
<gene>
    <name evidence="1" type="primary">APC9_1</name>
    <name evidence="1" type="ORF">GRS66_003433</name>
</gene>
<protein>
    <submittedName>
        <fullName evidence="1">Anaphase promoting complex subunit 9</fullName>
    </submittedName>
</protein>
<dbReference type="OrthoDB" id="4061647at2759"/>
<dbReference type="GO" id="GO:0005680">
    <property type="term" value="C:anaphase-promoting complex"/>
    <property type="evidence" value="ECO:0007669"/>
    <property type="project" value="InterPro"/>
</dbReference>
<accession>A0A6C1DW23</accession>
<dbReference type="SMR" id="A0A6C1DW23"/>
<organism evidence="1 2">
    <name type="scientific">Saccharomyces pastorianus</name>
    <name type="common">Lager yeast</name>
    <name type="synonym">Saccharomyces cerevisiae x Saccharomyces eubayanus</name>
    <dbReference type="NCBI Taxonomy" id="27292"/>
    <lineage>
        <taxon>Eukaryota</taxon>
        <taxon>Fungi</taxon>
        <taxon>Dikarya</taxon>
        <taxon>Ascomycota</taxon>
        <taxon>Saccharomycotina</taxon>
        <taxon>Saccharomycetes</taxon>
        <taxon>Saccharomycetales</taxon>
        <taxon>Saccharomycetaceae</taxon>
        <taxon>Saccharomyces</taxon>
    </lineage>
</organism>
<proteinExistence type="predicted"/>
<dbReference type="EMBL" id="CP048993">
    <property type="protein sequence ID" value="QID81075.1"/>
    <property type="molecule type" value="Genomic_DNA"/>
</dbReference>
<dbReference type="Proteomes" id="UP000501346">
    <property type="component" value="Chromosome ScXII"/>
</dbReference>
<sequence length="265" mass="30856">MNQNGDKNEGKLFQLPSLPPWKTPRFNKANFNNFTTPLRKRSTRVINDDSMPITGEVLEERTADDLYGINMDVDEVDYLNTLSHIEEEKQYDYSPFCERNTLRESRIDSFLKAERAAHCLVFHKVGHLDGIDSYRPDIDIMCGEEANKYDSANPEGNGSMLLESVPGCNKEDLERLSRREFVTNSKPNMRRLDDIINHETNALKSFWNDSGLVNSLQSHHLHEEYLLLQEELKNVYKIKCHDRVPIESLRDKCRRHYSNEDSSFL</sequence>
<dbReference type="AlphaFoldDB" id="A0A6C1DW23"/>